<feature type="coiled-coil region" evidence="1">
    <location>
        <begin position="25"/>
        <end position="120"/>
    </location>
</feature>
<dbReference type="KEGG" id="ccal:108624027"/>
<sequence>MSTENSINENNEEYLDNAGDNSRSYNLLKTEYEICRQENHDLKRKLELNEAMLRTIQETNESLEHSQQQFATEKQKEISVLEEKHRHHTKEYENIILNLETQLAERTEELTKLRQQAEAECTGSKPTPVADELKTLTLEAENVRLRNRIDEFMSTIKERKKDLERAEETIKYLKSQCNTFESSSEMLRIRLEEKNQVLEEIRAELALRRAEAAAFENHPTSELYKGNSLFAEVEDRRQMLMSTMSKLRDQYRVVKRICKSQIIEIKKLRAERTATLRQWEADFNNTLENEELIQKYKNRISDLESKLKTEIDKNTDSKEPDSTATNFEYFQFLLNAKKKEINEYRMKIESLSTKLLIEEETKRNVTKELRYWKHKASSLEAQLCAAQAEQQLYLMDDDDDNGLLKEVNDYKGGLESVVQSFPNSDSDTDTQLTEEAKSDCNNTTKLNTVRFQTSLNLNEEKTIDDKKNEHSTKSVLFTKNTVTKSDSVNENRRN</sequence>
<protein>
    <submittedName>
        <fullName evidence="4">Protein Spindly</fullName>
    </submittedName>
</protein>
<dbReference type="CTD" id="33578"/>
<accession>A0AAJ7IVU9</accession>
<gene>
    <name evidence="4" type="primary">LOC108624027</name>
</gene>
<feature type="coiled-coil region" evidence="1">
    <location>
        <begin position="149"/>
        <end position="250"/>
    </location>
</feature>
<reference evidence="4" key="1">
    <citation type="submission" date="2025-08" db="UniProtKB">
        <authorList>
            <consortium name="RefSeq"/>
        </authorList>
    </citation>
    <scope>IDENTIFICATION</scope>
    <source>
        <tissue evidence="4">Whole body</tissue>
    </source>
</reference>
<dbReference type="AlphaFoldDB" id="A0AAJ7IVU9"/>
<organism evidence="3 4">
    <name type="scientific">Ceratina calcarata</name>
    <dbReference type="NCBI Taxonomy" id="156304"/>
    <lineage>
        <taxon>Eukaryota</taxon>
        <taxon>Metazoa</taxon>
        <taxon>Ecdysozoa</taxon>
        <taxon>Arthropoda</taxon>
        <taxon>Hexapoda</taxon>
        <taxon>Insecta</taxon>
        <taxon>Pterygota</taxon>
        <taxon>Neoptera</taxon>
        <taxon>Endopterygota</taxon>
        <taxon>Hymenoptera</taxon>
        <taxon>Apocrita</taxon>
        <taxon>Aculeata</taxon>
        <taxon>Apoidea</taxon>
        <taxon>Anthophila</taxon>
        <taxon>Apidae</taxon>
        <taxon>Ceratina</taxon>
        <taxon>Zadontomerus</taxon>
    </lineage>
</organism>
<dbReference type="GeneID" id="108624027"/>
<evidence type="ECO:0000313" key="3">
    <source>
        <dbReference type="Proteomes" id="UP000694925"/>
    </source>
</evidence>
<keyword evidence="3" id="KW-1185">Reference proteome</keyword>
<name>A0AAJ7IVU9_9HYME</name>
<evidence type="ECO:0000256" key="1">
    <source>
        <dbReference type="SAM" id="Coils"/>
    </source>
</evidence>
<keyword evidence="1" id="KW-0175">Coiled coil</keyword>
<feature type="coiled-coil region" evidence="1">
    <location>
        <begin position="286"/>
        <end position="354"/>
    </location>
</feature>
<dbReference type="Proteomes" id="UP000694925">
    <property type="component" value="Unplaced"/>
</dbReference>
<proteinExistence type="predicted"/>
<evidence type="ECO:0000313" key="4">
    <source>
        <dbReference type="RefSeq" id="XP_017878463.1"/>
    </source>
</evidence>
<evidence type="ECO:0000256" key="2">
    <source>
        <dbReference type="SAM" id="MobiDB-lite"/>
    </source>
</evidence>
<dbReference type="RefSeq" id="XP_017878463.1">
    <property type="nucleotide sequence ID" value="XM_018022974.2"/>
</dbReference>
<feature type="region of interest" description="Disordered" evidence="2">
    <location>
        <begin position="1"/>
        <end position="22"/>
    </location>
</feature>